<dbReference type="InterPro" id="IPR001611">
    <property type="entry name" value="Leu-rich_rpt"/>
</dbReference>
<evidence type="ECO:0008006" key="5">
    <source>
        <dbReference type="Google" id="ProtNLM"/>
    </source>
</evidence>
<dbReference type="Pfam" id="PF14580">
    <property type="entry name" value="LRR_9"/>
    <property type="match status" value="1"/>
</dbReference>
<dbReference type="AlphaFoldDB" id="A0A401T4W2"/>
<keyword evidence="1" id="KW-0433">Leucine-rich repeat</keyword>
<gene>
    <name evidence="3" type="ORF">chiPu_0016139</name>
</gene>
<evidence type="ECO:0000313" key="4">
    <source>
        <dbReference type="Proteomes" id="UP000287033"/>
    </source>
</evidence>
<keyword evidence="4" id="KW-1185">Reference proteome</keyword>
<dbReference type="Gene3D" id="3.80.10.10">
    <property type="entry name" value="Ribonuclease Inhibitor"/>
    <property type="match status" value="1"/>
</dbReference>
<sequence>MEVKDREGSDENVKVTVQMLKSRTGQFDLESILFLKLKNIGITNLGCIGDCVNVERLDLSGNDISNLAPLTSLKVLVVLNLSANRISNLDPLRSCENLQNLNLSGNLISSVDSLRSLSELKNLEVIRLKDTVCNFSNPVCMNTAYHSAMLEIFPKIKSLDGERLSGRGSDLYQLCKKMEDSLKEMCGSGPIGKLSAPKKWVEDNYWELKPSQKTESDEAVEKFYNILKECRELNNKAADVIEKSERTLSSGQ</sequence>
<dbReference type="STRING" id="137246.A0A401T4W2"/>
<dbReference type="Proteomes" id="UP000287033">
    <property type="component" value="Unassembled WGS sequence"/>
</dbReference>
<proteinExistence type="predicted"/>
<dbReference type="OrthoDB" id="433501at2759"/>
<dbReference type="GO" id="GO:0036158">
    <property type="term" value="P:outer dynein arm assembly"/>
    <property type="evidence" value="ECO:0007669"/>
    <property type="project" value="TreeGrafter"/>
</dbReference>
<evidence type="ECO:0000256" key="1">
    <source>
        <dbReference type="ARBA" id="ARBA00022614"/>
    </source>
</evidence>
<dbReference type="InterPro" id="IPR032675">
    <property type="entry name" value="LRR_dom_sf"/>
</dbReference>
<evidence type="ECO:0000313" key="3">
    <source>
        <dbReference type="EMBL" id="GCC37634.1"/>
    </source>
</evidence>
<organism evidence="3 4">
    <name type="scientific">Chiloscyllium punctatum</name>
    <name type="common">Brownbanded bambooshark</name>
    <name type="synonym">Hemiscyllium punctatum</name>
    <dbReference type="NCBI Taxonomy" id="137246"/>
    <lineage>
        <taxon>Eukaryota</taxon>
        <taxon>Metazoa</taxon>
        <taxon>Chordata</taxon>
        <taxon>Craniata</taxon>
        <taxon>Vertebrata</taxon>
        <taxon>Chondrichthyes</taxon>
        <taxon>Elasmobranchii</taxon>
        <taxon>Galeomorphii</taxon>
        <taxon>Galeoidea</taxon>
        <taxon>Orectolobiformes</taxon>
        <taxon>Hemiscylliidae</taxon>
        <taxon>Chiloscyllium</taxon>
    </lineage>
</organism>
<name>A0A401T4W2_CHIPU</name>
<dbReference type="PROSITE" id="PS51450">
    <property type="entry name" value="LRR"/>
    <property type="match status" value="3"/>
</dbReference>
<dbReference type="GO" id="GO:0005737">
    <property type="term" value="C:cytoplasm"/>
    <property type="evidence" value="ECO:0007669"/>
    <property type="project" value="TreeGrafter"/>
</dbReference>
<dbReference type="SUPFAM" id="SSF52058">
    <property type="entry name" value="L domain-like"/>
    <property type="match status" value="1"/>
</dbReference>
<keyword evidence="2" id="KW-0677">Repeat</keyword>
<dbReference type="PANTHER" id="PTHR18849">
    <property type="entry name" value="LEUCINE RICH REPEAT PROTEIN"/>
    <property type="match status" value="1"/>
</dbReference>
<comment type="caution">
    <text evidence="3">The sequence shown here is derived from an EMBL/GenBank/DDBJ whole genome shotgun (WGS) entry which is preliminary data.</text>
</comment>
<evidence type="ECO:0000256" key="2">
    <source>
        <dbReference type="ARBA" id="ARBA00022737"/>
    </source>
</evidence>
<dbReference type="OMA" id="YWESWPT"/>
<protein>
    <recommendedName>
        <fullName evidence="5">Leucine-rich repeat-containing protein 61</fullName>
    </recommendedName>
</protein>
<reference evidence="3 4" key="1">
    <citation type="journal article" date="2018" name="Nat. Ecol. Evol.">
        <title>Shark genomes provide insights into elasmobranch evolution and the origin of vertebrates.</title>
        <authorList>
            <person name="Hara Y"/>
            <person name="Yamaguchi K"/>
            <person name="Onimaru K"/>
            <person name="Kadota M"/>
            <person name="Koyanagi M"/>
            <person name="Keeley SD"/>
            <person name="Tatsumi K"/>
            <person name="Tanaka K"/>
            <person name="Motone F"/>
            <person name="Kageyama Y"/>
            <person name="Nozu R"/>
            <person name="Adachi N"/>
            <person name="Nishimura O"/>
            <person name="Nakagawa R"/>
            <person name="Tanegashima C"/>
            <person name="Kiyatake I"/>
            <person name="Matsumoto R"/>
            <person name="Murakumo K"/>
            <person name="Nishida K"/>
            <person name="Terakita A"/>
            <person name="Kuratani S"/>
            <person name="Sato K"/>
            <person name="Hyodo S Kuraku.S."/>
        </authorList>
    </citation>
    <scope>NUCLEOTIDE SEQUENCE [LARGE SCALE GENOMIC DNA]</scope>
</reference>
<dbReference type="EMBL" id="BEZZ01001031">
    <property type="protein sequence ID" value="GCC37634.1"/>
    <property type="molecule type" value="Genomic_DNA"/>
</dbReference>
<dbReference type="PANTHER" id="PTHR18849:SF8">
    <property type="entry name" value="LEUCINE-RICH REPEAT-CONTAINING PROTEIN 61"/>
    <property type="match status" value="1"/>
</dbReference>
<accession>A0A401T4W2</accession>